<evidence type="ECO:0000259" key="7">
    <source>
        <dbReference type="PROSITE" id="PS50111"/>
    </source>
</evidence>
<evidence type="ECO:0000256" key="1">
    <source>
        <dbReference type="ARBA" id="ARBA00022692"/>
    </source>
</evidence>
<dbReference type="RefSeq" id="WP_203680481.1">
    <property type="nucleotide sequence ID" value="NZ_BOMW01000028.1"/>
</dbReference>
<evidence type="ECO:0000256" key="4">
    <source>
        <dbReference type="ARBA" id="ARBA00029447"/>
    </source>
</evidence>
<dbReference type="Proteomes" id="UP000629619">
    <property type="component" value="Unassembled WGS sequence"/>
</dbReference>
<dbReference type="SMART" id="SM00304">
    <property type="entry name" value="HAMP"/>
    <property type="match status" value="1"/>
</dbReference>
<dbReference type="EMBL" id="BOMW01000028">
    <property type="protein sequence ID" value="GIF05644.1"/>
    <property type="molecule type" value="Genomic_DNA"/>
</dbReference>
<feature type="transmembrane region" description="Helical" evidence="6">
    <location>
        <begin position="205"/>
        <end position="228"/>
    </location>
</feature>
<keyword evidence="1 6" id="KW-0812">Transmembrane</keyword>
<dbReference type="SMART" id="SM00283">
    <property type="entry name" value="MA"/>
    <property type="match status" value="1"/>
</dbReference>
<keyword evidence="2 6" id="KW-1133">Transmembrane helix</keyword>
<reference evidence="9" key="1">
    <citation type="submission" date="2021-01" db="EMBL/GenBank/DDBJ databases">
        <title>Whole genome shotgun sequence of Actinoplanes siamensis NBRC 109076.</title>
        <authorList>
            <person name="Komaki H."/>
            <person name="Tamura T."/>
        </authorList>
    </citation>
    <scope>NUCLEOTIDE SEQUENCE</scope>
    <source>
        <strain evidence="9">NBRC 109076</strain>
    </source>
</reference>
<dbReference type="InterPro" id="IPR003660">
    <property type="entry name" value="HAMP_dom"/>
</dbReference>
<keyword evidence="10" id="KW-1185">Reference proteome</keyword>
<feature type="transmembrane region" description="Helical" evidence="6">
    <location>
        <begin position="20"/>
        <end position="43"/>
    </location>
</feature>
<feature type="domain" description="Methyl-accepting transducer" evidence="7">
    <location>
        <begin position="289"/>
        <end position="525"/>
    </location>
</feature>
<dbReference type="Pfam" id="PF12729">
    <property type="entry name" value="4HB_MCP_1"/>
    <property type="match status" value="1"/>
</dbReference>
<dbReference type="SUPFAM" id="SSF58104">
    <property type="entry name" value="Methyl-accepting chemotaxis protein (MCP) signaling domain"/>
    <property type="match status" value="1"/>
</dbReference>
<keyword evidence="6" id="KW-0472">Membrane</keyword>
<name>A0A919N716_9ACTN</name>
<dbReference type="Gene3D" id="1.10.287.950">
    <property type="entry name" value="Methyl-accepting chemotaxis protein"/>
    <property type="match status" value="1"/>
</dbReference>
<dbReference type="CDD" id="cd12087">
    <property type="entry name" value="TM_EGFR-like"/>
    <property type="match status" value="1"/>
</dbReference>
<organism evidence="9 10">
    <name type="scientific">Actinoplanes siamensis</name>
    <dbReference type="NCBI Taxonomy" id="1223317"/>
    <lineage>
        <taxon>Bacteria</taxon>
        <taxon>Bacillati</taxon>
        <taxon>Actinomycetota</taxon>
        <taxon>Actinomycetes</taxon>
        <taxon>Micromonosporales</taxon>
        <taxon>Micromonosporaceae</taxon>
        <taxon>Actinoplanes</taxon>
    </lineage>
</organism>
<dbReference type="GO" id="GO:0016020">
    <property type="term" value="C:membrane"/>
    <property type="evidence" value="ECO:0007669"/>
    <property type="project" value="InterPro"/>
</dbReference>
<dbReference type="PANTHER" id="PTHR32089:SF112">
    <property type="entry name" value="LYSOZYME-LIKE PROTEIN-RELATED"/>
    <property type="match status" value="1"/>
</dbReference>
<dbReference type="GO" id="GO:0007165">
    <property type="term" value="P:signal transduction"/>
    <property type="evidence" value="ECO:0007669"/>
    <property type="project" value="UniProtKB-KW"/>
</dbReference>
<dbReference type="InterPro" id="IPR024478">
    <property type="entry name" value="HlyB_4HB_MCP"/>
</dbReference>
<dbReference type="PANTHER" id="PTHR32089">
    <property type="entry name" value="METHYL-ACCEPTING CHEMOTAXIS PROTEIN MCPB"/>
    <property type="match status" value="1"/>
</dbReference>
<proteinExistence type="inferred from homology"/>
<dbReference type="InterPro" id="IPR004089">
    <property type="entry name" value="MCPsignal_dom"/>
</dbReference>
<dbReference type="PROSITE" id="PS50111">
    <property type="entry name" value="CHEMOTAXIS_TRANSDUC_2"/>
    <property type="match status" value="1"/>
</dbReference>
<evidence type="ECO:0000256" key="6">
    <source>
        <dbReference type="SAM" id="Phobius"/>
    </source>
</evidence>
<evidence type="ECO:0000259" key="8">
    <source>
        <dbReference type="PROSITE" id="PS50885"/>
    </source>
</evidence>
<evidence type="ECO:0000256" key="3">
    <source>
        <dbReference type="ARBA" id="ARBA00023224"/>
    </source>
</evidence>
<comment type="similarity">
    <text evidence="4">Belongs to the methyl-accepting chemotaxis (MCP) protein family.</text>
</comment>
<comment type="caution">
    <text evidence="9">The sequence shown here is derived from an EMBL/GenBank/DDBJ whole genome shotgun (WGS) entry which is preliminary data.</text>
</comment>
<evidence type="ECO:0000256" key="5">
    <source>
        <dbReference type="PROSITE-ProRule" id="PRU00284"/>
    </source>
</evidence>
<protein>
    <recommendedName>
        <fullName evidence="11">Methyl-accepting chemotaxis protein</fullName>
    </recommendedName>
</protein>
<gene>
    <name evidence="9" type="ORF">Asi03nite_31820</name>
</gene>
<evidence type="ECO:0008006" key="11">
    <source>
        <dbReference type="Google" id="ProtNLM"/>
    </source>
</evidence>
<accession>A0A919N716</accession>
<sequence>MSATTLTEPPPRRAFFADLGVGYKISAVVAVGVLVSVIAGVLATRALSRSANSAQELYRSNLASESALAELETLSVSTRNNLVNLLISQSAADDAKYEQRVRDDFTGFDTALDRYRAAEPAGDPDTIAALESNWNTYRNVVESTQIPNALAKRVTAYVQVRDTQTSPIIDKVNAGFAELGQAETKDAEAAAADAESTYRTSRNMIITVQVVGGLLAILIGGLVIRGVVGALTRVKQVCAALATGDLTHHTGLTSNDETGQAGRALDSALVNLRDTIATIDQSATSLAGAAGEVNEVATEIAGSAERTTSQAQTVSAAAEQISRSVDTVSAGSEEMGASIREISQNASEAAQVATSAVGLASRTSATMNQLGESSSEIGDVIRTITSIAEQTNLLALNATIEAARAGEAGKGFAVVASEVKDLAQETARATEDISKRVEAIQADTAGAVGAIEEITRVIARISDFQTTIASAVEEQTATTAEMNRSVSEAAAGTGDIAQNITGVAEAARSTSEGVERSQQTTAELARMSAELTSLVSRFRY</sequence>
<dbReference type="PROSITE" id="PS50885">
    <property type="entry name" value="HAMP"/>
    <property type="match status" value="1"/>
</dbReference>
<keyword evidence="3 5" id="KW-0807">Transducer</keyword>
<feature type="domain" description="HAMP" evidence="8">
    <location>
        <begin position="225"/>
        <end position="277"/>
    </location>
</feature>
<dbReference type="AlphaFoldDB" id="A0A919N716"/>
<evidence type="ECO:0000256" key="2">
    <source>
        <dbReference type="ARBA" id="ARBA00022989"/>
    </source>
</evidence>
<evidence type="ECO:0000313" key="9">
    <source>
        <dbReference type="EMBL" id="GIF05644.1"/>
    </source>
</evidence>
<dbReference type="Pfam" id="PF00015">
    <property type="entry name" value="MCPsignal"/>
    <property type="match status" value="1"/>
</dbReference>
<evidence type="ECO:0000313" key="10">
    <source>
        <dbReference type="Proteomes" id="UP000629619"/>
    </source>
</evidence>